<evidence type="ECO:0000256" key="4">
    <source>
        <dbReference type="ARBA" id="ARBA00022989"/>
    </source>
</evidence>
<protein>
    <submittedName>
        <fullName evidence="7">Uncharacterized protein</fullName>
    </submittedName>
</protein>
<feature type="transmembrane region" description="Helical" evidence="6">
    <location>
        <begin position="340"/>
        <end position="361"/>
    </location>
</feature>
<evidence type="ECO:0000313" key="8">
    <source>
        <dbReference type="Proteomes" id="UP001146351"/>
    </source>
</evidence>
<sequence length="1325" mass="149713">MPEQRQRRQESEAGSGFKGALQGLGIFLLLQFVMGQFFGNKQNAGSSRPGDMPAFVDRPDPSEIAERSELPDLIAPIWAPDSAIDMSVYVTPSIVIPSFKQSSDNMLVLQEKNFTIGNYSDTREIDTTIKVPKQVQQNGTLWAHFFVARTGHQLDPAAKDYSSADALHFLRPLNQYLAKKKTKKLKNLLSTDEAEIEEADNTPSVSTASYYHPNFTVSLIPDSGSQRFAQLHPAVRQYVQLERSGARDLSGKNGWYYPIVFLNTFWQLRTHMTELNSTVETVPLRITLNNMANWKFSILTSVDEGSKQSARQAAHGGSVPGGGDGTEWEMVKEILLDTNIYLLGTTGIVTILHMVFETLAFKNDISHWRKKKDVVGTSVRTILANVFMQAVIFLYLMDNSENTSWMILASQGFGILLEAWKITKTVDVRLRPPPANSWLSFLPFVIVFEDKHKLTETEEKTKEYDEIAFRYLYILAVPLLLAYAGYSLVYNSHKSWYSYVIETLVGSVYAYGFLMMVPSLYINYRLKSVAHMPGKALTYKFLNTFIDDLFAFTVKMPWLHRLATLRDDVIFFVWIYQSYKYQVDYKRVNEFGQGGDSDEEVEPTPAVESEKQAETMVSLAAWPILLSISKPRYTDAGLLAKTIASDAYESGIPRDLLGRLLKILTTKNNLDQGTVTSLVKNLYPQETVSSKHVTQIVCCLGPSKSKPSAATQALLVRWMIQVYDLLEEKTHLGKLYAVLFNHLDMISLRKPLCHLLSFITRRKHVKPFRIQALMELIQNVGGDEKELVSLLKIFKNYYPEIIIGDIGGSRRAGLFFKHPDPEWSAHAKLLQSQNLEKQSSQSSKFQFVNRGAAKRSRIEVVIPVLQTSRVSSKHTSLEEIRDITHFVDKLDKIELPNQIVSTLGDSMGQKYLHLIQSEAANHRLNEWLRNFLEDKLQRIHDDDDDPEALSYVLSFVEAYASYAKYLLPCVRSFLMSYLSTWDGRENRMQVLRLLQYLPIEPYQSLRTDLLSPLEEAILDETVSSRTDLLDFYSGLIGQWAIKLRTQPSKSDESSPFSQIVTHAELLASSIQEVDAPDEEGQASNTRIPSVLRFYRCITDTVSYAPENARIRIKVPTAATVYTLAFTPSISIISALGSILAEYKSAFEASLTSQTLQPPTPDQPLYDNELVNKFNGYVMDMCNLLWRNRALNGDDPNALGCLLPKSSVGALTSYVRAVNEASRHYDRESAFHVTLPSVFSLSHHVAYCNLSAACFADLEEEQKIPDDGPKLRKPVAQKALQALEKDGGAKISWQEYRVRMLDWLDAIGSQGTGHLMRSTMKALRKE</sequence>
<dbReference type="InterPro" id="IPR012485">
    <property type="entry name" value="CENP-I"/>
</dbReference>
<feature type="transmembrane region" description="Helical" evidence="6">
    <location>
        <begin position="496"/>
        <end position="522"/>
    </location>
</feature>
<evidence type="ECO:0000256" key="1">
    <source>
        <dbReference type="ARBA" id="ARBA00004141"/>
    </source>
</evidence>
<feature type="transmembrane region" description="Helical" evidence="6">
    <location>
        <begin position="20"/>
        <end position="39"/>
    </location>
</feature>
<accession>A0A9W9INL7</accession>
<comment type="similarity">
    <text evidence="2">Belongs to the CLPTM1 family.</text>
</comment>
<proteinExistence type="inferred from homology"/>
<dbReference type="Proteomes" id="UP001146351">
    <property type="component" value="Unassembled WGS sequence"/>
</dbReference>
<evidence type="ECO:0000313" key="7">
    <source>
        <dbReference type="EMBL" id="KAJ5180210.1"/>
    </source>
</evidence>
<dbReference type="Pfam" id="PF05602">
    <property type="entry name" value="CLPTM1"/>
    <property type="match status" value="1"/>
</dbReference>
<keyword evidence="3 6" id="KW-0812">Transmembrane</keyword>
<feature type="transmembrane region" description="Helical" evidence="6">
    <location>
        <begin position="471"/>
        <end position="490"/>
    </location>
</feature>
<dbReference type="Pfam" id="PF07778">
    <property type="entry name" value="CENP-I"/>
    <property type="match status" value="1"/>
</dbReference>
<dbReference type="GO" id="GO:0016020">
    <property type="term" value="C:membrane"/>
    <property type="evidence" value="ECO:0007669"/>
    <property type="project" value="UniProtKB-SubCell"/>
</dbReference>
<organism evidence="7 8">
    <name type="scientific">Penicillium capsulatum</name>
    <dbReference type="NCBI Taxonomy" id="69766"/>
    <lineage>
        <taxon>Eukaryota</taxon>
        <taxon>Fungi</taxon>
        <taxon>Dikarya</taxon>
        <taxon>Ascomycota</taxon>
        <taxon>Pezizomycotina</taxon>
        <taxon>Eurotiomycetes</taxon>
        <taxon>Eurotiomycetidae</taxon>
        <taxon>Eurotiales</taxon>
        <taxon>Aspergillaceae</taxon>
        <taxon>Penicillium</taxon>
    </lineage>
</organism>
<dbReference type="InterPro" id="IPR008429">
    <property type="entry name" value="CLPTM1"/>
</dbReference>
<evidence type="ECO:0000256" key="2">
    <source>
        <dbReference type="ARBA" id="ARBA00009310"/>
    </source>
</evidence>
<reference evidence="7" key="1">
    <citation type="submission" date="2022-11" db="EMBL/GenBank/DDBJ databases">
        <authorList>
            <person name="Petersen C."/>
        </authorList>
    </citation>
    <scope>NUCLEOTIDE SEQUENCE</scope>
    <source>
        <strain evidence="7">IBT 21917</strain>
    </source>
</reference>
<comment type="caution">
    <text evidence="7">The sequence shown here is derived from an EMBL/GenBank/DDBJ whole genome shotgun (WGS) entry which is preliminary data.</text>
</comment>
<keyword evidence="8" id="KW-1185">Reference proteome</keyword>
<dbReference type="PANTHER" id="PTHR21347">
    <property type="entry name" value="CLEFT LIP AND PALATE ASSOCIATED TRANSMEMBRANE PROTEIN-RELATED"/>
    <property type="match status" value="1"/>
</dbReference>
<keyword evidence="5 6" id="KW-0472">Membrane</keyword>
<feature type="transmembrane region" description="Helical" evidence="6">
    <location>
        <begin position="373"/>
        <end position="397"/>
    </location>
</feature>
<evidence type="ECO:0000256" key="3">
    <source>
        <dbReference type="ARBA" id="ARBA00022692"/>
    </source>
</evidence>
<dbReference type="OrthoDB" id="378564at2759"/>
<evidence type="ECO:0000256" key="6">
    <source>
        <dbReference type="SAM" id="Phobius"/>
    </source>
</evidence>
<keyword evidence="4 6" id="KW-1133">Transmembrane helix</keyword>
<dbReference type="CDD" id="cd22647">
    <property type="entry name" value="CTF3_NTD_HEAT"/>
    <property type="match status" value="1"/>
</dbReference>
<dbReference type="GO" id="GO:0012505">
    <property type="term" value="C:endomembrane system"/>
    <property type="evidence" value="ECO:0007669"/>
    <property type="project" value="TreeGrafter"/>
</dbReference>
<reference evidence="7" key="2">
    <citation type="journal article" date="2023" name="IMA Fungus">
        <title>Comparative genomic study of the Penicillium genus elucidates a diverse pangenome and 15 lateral gene transfer events.</title>
        <authorList>
            <person name="Petersen C."/>
            <person name="Sorensen T."/>
            <person name="Nielsen M.R."/>
            <person name="Sondergaard T.E."/>
            <person name="Sorensen J.L."/>
            <person name="Fitzpatrick D.A."/>
            <person name="Frisvad J.C."/>
            <person name="Nielsen K.L."/>
        </authorList>
    </citation>
    <scope>NUCLEOTIDE SEQUENCE</scope>
    <source>
        <strain evidence="7">IBT 21917</strain>
    </source>
</reference>
<evidence type="ECO:0000256" key="5">
    <source>
        <dbReference type="ARBA" id="ARBA00023136"/>
    </source>
</evidence>
<comment type="subcellular location">
    <subcellularLocation>
        <location evidence="1">Membrane</location>
        <topology evidence="1">Multi-pass membrane protein</topology>
    </subcellularLocation>
</comment>
<dbReference type="GO" id="GO:0000776">
    <property type="term" value="C:kinetochore"/>
    <property type="evidence" value="ECO:0007669"/>
    <property type="project" value="InterPro"/>
</dbReference>
<dbReference type="PANTHER" id="PTHR21347:SF0">
    <property type="entry name" value="LIPID SCRAMBLASE CLPTM1L"/>
    <property type="match status" value="1"/>
</dbReference>
<dbReference type="EMBL" id="JAPQKO010000002">
    <property type="protein sequence ID" value="KAJ5180210.1"/>
    <property type="molecule type" value="Genomic_DNA"/>
</dbReference>
<gene>
    <name evidence="7" type="ORF">N7492_003420</name>
</gene>
<name>A0A9W9INL7_9EURO</name>